<feature type="chain" id="PRO_5011769682" evidence="6">
    <location>
        <begin position="23"/>
        <end position="1112"/>
    </location>
</feature>
<dbReference type="Gene3D" id="3.40.50.200">
    <property type="entry name" value="Peptidase S8/S53 domain"/>
    <property type="match status" value="1"/>
</dbReference>
<gene>
    <name evidence="8" type="ORF">SAMN04488509_111108</name>
</gene>
<dbReference type="PANTHER" id="PTHR43399:SF4">
    <property type="entry name" value="CELL WALL-ASSOCIATED PROTEASE"/>
    <property type="match status" value="1"/>
</dbReference>
<evidence type="ECO:0000256" key="1">
    <source>
        <dbReference type="ARBA" id="ARBA00011073"/>
    </source>
</evidence>
<dbReference type="OrthoDB" id="614750at2"/>
<protein>
    <submittedName>
        <fullName evidence="8">Subtilase family protein</fullName>
    </submittedName>
</protein>
<dbReference type="SUPFAM" id="SSF52743">
    <property type="entry name" value="Subtilisin-like"/>
    <property type="match status" value="1"/>
</dbReference>
<keyword evidence="4 5" id="KW-0720">Serine protease</keyword>
<dbReference type="InterPro" id="IPR013783">
    <property type="entry name" value="Ig-like_fold"/>
</dbReference>
<dbReference type="PRINTS" id="PR00723">
    <property type="entry name" value="SUBTILISIN"/>
</dbReference>
<reference evidence="8 9" key="1">
    <citation type="submission" date="2016-10" db="EMBL/GenBank/DDBJ databases">
        <authorList>
            <person name="de Groot N.N."/>
        </authorList>
    </citation>
    <scope>NUCLEOTIDE SEQUENCE [LARGE SCALE GENOMIC DNA]</scope>
    <source>
        <strain evidence="8 9">DSM 16957</strain>
    </source>
</reference>
<dbReference type="InterPro" id="IPR036852">
    <property type="entry name" value="Peptidase_S8/S53_dom_sf"/>
</dbReference>
<evidence type="ECO:0000313" key="8">
    <source>
        <dbReference type="EMBL" id="SDD95664.1"/>
    </source>
</evidence>
<dbReference type="InterPro" id="IPR000209">
    <property type="entry name" value="Peptidase_S8/S53_dom"/>
</dbReference>
<dbReference type="InterPro" id="IPR023828">
    <property type="entry name" value="Peptidase_S8_Ser-AS"/>
</dbReference>
<dbReference type="InterPro" id="IPR034058">
    <property type="entry name" value="TagA/B/C/D_pept_dom"/>
</dbReference>
<evidence type="ECO:0000256" key="3">
    <source>
        <dbReference type="ARBA" id="ARBA00022801"/>
    </source>
</evidence>
<dbReference type="InterPro" id="IPR008979">
    <property type="entry name" value="Galactose-bd-like_sf"/>
</dbReference>
<dbReference type="PROSITE" id="PS00138">
    <property type="entry name" value="SUBTILASE_SER"/>
    <property type="match status" value="1"/>
</dbReference>
<feature type="active site" description="Charge relay system" evidence="5">
    <location>
        <position position="494"/>
    </location>
</feature>
<dbReference type="EMBL" id="FNAG01000011">
    <property type="protein sequence ID" value="SDD95664.1"/>
    <property type="molecule type" value="Genomic_DNA"/>
</dbReference>
<keyword evidence="3 5" id="KW-0378">Hydrolase</keyword>
<feature type="active site" description="Charge relay system" evidence="5">
    <location>
        <position position="287"/>
    </location>
</feature>
<keyword evidence="9" id="KW-1185">Reference proteome</keyword>
<proteinExistence type="inferred from homology"/>
<evidence type="ECO:0000259" key="7">
    <source>
        <dbReference type="Pfam" id="PF00082"/>
    </source>
</evidence>
<sequence>MRSACRGLMVFVAIAAAGSSFANNDESRMLSFGAHRFDPLLEATSFRPGKLTHEGYALRLVQFERSPDQRALDQLKAVGARVLQYYPHNAYLVWSDASVAARTETIEGVRWQGEFSPEWKSAPELKGRQGQIDNVAALVVNDGKLDELLLRIAAMGGAIRSHAPAQPDRALHTVVLGLHADKIAALNELPQVLWVEYSSPKPILDDEMSSQIVAGNYNASNQVIGPGYLNFLQSLGLSGANVTFAVTDTGIDYDNPEFAGRIVGGFDYAGCSSASGRPGDDKSTGGHGTHVAGIMAGAGVVAGGVDGSGYHYGVGVAPATRLVALNPICGASGTAWPPAGGWQELSKRALLLGAIGSNNSWTSGEGTGIGYNASARTHDFMVRDGDFDTATVNEPFVLVFSAGNSGSGASTITAPKEAKNMITTGNSLNQRAGSINAVATSSSRGPAVDGRILPTISAPGSQIAATRRVAGASQCGTAIGAGVLQNYAFCTGTSMASPHAAGLTVLLTEWWRSRNGGASPSPAMLKALLINGAVDIGGSAAPIPNNAQGWGRVHLPGSIGIGLESVHYDQSHVLDNAGEVFERSFGVPDTGKPVRISLAWTDAPGAAGANPSLVNNLDLEVVAGGVTYRGNVFSNGSSVSGGSADARAVTENVYLPAGTSDVVVRVRATTLPGDGVPNSGDATDQDFALVCSNCAEEASFTLSGGDIPESFCAGDTFTSTLDLGQILGFSQPVTMSASGLPAPGTVSFDPAVISTLPGSTSVEINMAGVPAGTHTLQLTGSSGDIVRSLSRSLFVAQGPAGAATLSSPADNATGVALDASFSWEAGAQSFDYTVQIARDEDFTDIVAETSTRGLSFTPPQALPSNSRLHWRVIARNACAIATPEVFANGFESVIPLAQQSGAIGTVSAIGSFTTAALPGDCPIGTNVQTLYSEDMEAGAGPLPSNWTSSAGTGTNSWVMNTFAPQGGLRGLQGIAPASTSDQRIETPVIAVPASGGPSSLVFWQRHDMEPRSGGGCWDGGFLEVSANDGPFTAVTSGVANPPYDGALGSGNPATPQTAWCGTRDYIRTAVDLAPYAGQNVRFRFRLTSDGSVNRPNGWMVDNVRVQQCTTVP</sequence>
<dbReference type="Proteomes" id="UP000199603">
    <property type="component" value="Unassembled WGS sequence"/>
</dbReference>
<dbReference type="CDD" id="cd04842">
    <property type="entry name" value="Peptidases_S8_Kp43_protease"/>
    <property type="match status" value="1"/>
</dbReference>
<keyword evidence="2 5" id="KW-0645">Protease</keyword>
<dbReference type="AlphaFoldDB" id="A0A1G6YYT8"/>
<dbReference type="InterPro" id="IPR015500">
    <property type="entry name" value="Peptidase_S8_subtilisin-rel"/>
</dbReference>
<comment type="similarity">
    <text evidence="1 5">Belongs to the peptidase S8 family.</text>
</comment>
<feature type="domain" description="Peptidase S8/S53" evidence="7">
    <location>
        <begin position="239"/>
        <end position="551"/>
    </location>
</feature>
<feature type="active site" description="Charge relay system" evidence="5">
    <location>
        <position position="248"/>
    </location>
</feature>
<dbReference type="Pfam" id="PF00082">
    <property type="entry name" value="Peptidase_S8"/>
    <property type="match status" value="1"/>
</dbReference>
<evidence type="ECO:0000313" key="9">
    <source>
        <dbReference type="Proteomes" id="UP000199603"/>
    </source>
</evidence>
<dbReference type="PROSITE" id="PS00137">
    <property type="entry name" value="SUBTILASE_HIS"/>
    <property type="match status" value="1"/>
</dbReference>
<evidence type="ECO:0000256" key="5">
    <source>
        <dbReference type="PROSITE-ProRule" id="PRU01240"/>
    </source>
</evidence>
<dbReference type="Gene3D" id="2.60.120.380">
    <property type="match status" value="1"/>
</dbReference>
<dbReference type="GO" id="GO:0004252">
    <property type="term" value="F:serine-type endopeptidase activity"/>
    <property type="evidence" value="ECO:0007669"/>
    <property type="project" value="UniProtKB-UniRule"/>
</dbReference>
<evidence type="ECO:0000256" key="4">
    <source>
        <dbReference type="ARBA" id="ARBA00022825"/>
    </source>
</evidence>
<organism evidence="8 9">
    <name type="scientific">Aquimonas voraii</name>
    <dbReference type="NCBI Taxonomy" id="265719"/>
    <lineage>
        <taxon>Bacteria</taxon>
        <taxon>Pseudomonadati</taxon>
        <taxon>Pseudomonadota</taxon>
        <taxon>Gammaproteobacteria</taxon>
        <taxon>Lysobacterales</taxon>
        <taxon>Lysobacteraceae</taxon>
        <taxon>Aquimonas</taxon>
    </lineage>
</organism>
<evidence type="ECO:0000256" key="6">
    <source>
        <dbReference type="SAM" id="SignalP"/>
    </source>
</evidence>
<dbReference type="Gene3D" id="2.60.40.10">
    <property type="entry name" value="Immunoglobulins"/>
    <property type="match status" value="1"/>
</dbReference>
<dbReference type="InterPro" id="IPR051048">
    <property type="entry name" value="Peptidase_S8/S53_subtilisin"/>
</dbReference>
<feature type="signal peptide" evidence="6">
    <location>
        <begin position="1"/>
        <end position="22"/>
    </location>
</feature>
<evidence type="ECO:0000256" key="2">
    <source>
        <dbReference type="ARBA" id="ARBA00022670"/>
    </source>
</evidence>
<dbReference type="InterPro" id="IPR022398">
    <property type="entry name" value="Peptidase_S8_His-AS"/>
</dbReference>
<dbReference type="GO" id="GO:0006508">
    <property type="term" value="P:proteolysis"/>
    <property type="evidence" value="ECO:0007669"/>
    <property type="project" value="UniProtKB-KW"/>
</dbReference>
<accession>A0A1G6YYT8</accession>
<dbReference type="PROSITE" id="PS51892">
    <property type="entry name" value="SUBTILASE"/>
    <property type="match status" value="1"/>
</dbReference>
<dbReference type="STRING" id="265719.SAMN04488509_111108"/>
<dbReference type="PANTHER" id="PTHR43399">
    <property type="entry name" value="SUBTILISIN-RELATED"/>
    <property type="match status" value="1"/>
</dbReference>
<keyword evidence="6" id="KW-0732">Signal</keyword>
<dbReference type="SUPFAM" id="SSF49785">
    <property type="entry name" value="Galactose-binding domain-like"/>
    <property type="match status" value="1"/>
</dbReference>
<name>A0A1G6YYT8_9GAMM</name>